<dbReference type="Proteomes" id="UP000750711">
    <property type="component" value="Unassembled WGS sequence"/>
</dbReference>
<comment type="caution">
    <text evidence="1">The sequence shown here is derived from an EMBL/GenBank/DDBJ whole genome shotgun (WGS) entry which is preliminary data.</text>
</comment>
<dbReference type="EMBL" id="JAGHQM010002376">
    <property type="protein sequence ID" value="KAH0550900.1"/>
    <property type="molecule type" value="Genomic_DNA"/>
</dbReference>
<organism evidence="1 2">
    <name type="scientific">Trichoglossum hirsutum</name>
    <dbReference type="NCBI Taxonomy" id="265104"/>
    <lineage>
        <taxon>Eukaryota</taxon>
        <taxon>Fungi</taxon>
        <taxon>Dikarya</taxon>
        <taxon>Ascomycota</taxon>
        <taxon>Pezizomycotina</taxon>
        <taxon>Geoglossomycetes</taxon>
        <taxon>Geoglossales</taxon>
        <taxon>Geoglossaceae</taxon>
        <taxon>Trichoglossum</taxon>
    </lineage>
</organism>
<keyword evidence="2" id="KW-1185">Reference proteome</keyword>
<sequence length="157" mass="16614">MAAESTLGVILTCYAANSMDTLLLKLRRMLDTLEVATMKCILGFLVDPDAAFPRIFFVRLLDSLRVDVGGNLGRANRDIASRYLTQGKTGVVMDPAAGVAVAVRFPLRQAPAAFLSTSTARVTPLTAFTGPGILKTGGNFSAVEIVPESLAAVADIR</sequence>
<evidence type="ECO:0000313" key="2">
    <source>
        <dbReference type="Proteomes" id="UP000750711"/>
    </source>
</evidence>
<gene>
    <name evidence="1" type="ORF">GP486_007736</name>
</gene>
<protein>
    <submittedName>
        <fullName evidence="1">Uncharacterized protein</fullName>
    </submittedName>
</protein>
<name>A0A9P8L2E5_9PEZI</name>
<reference evidence="1" key="1">
    <citation type="submission" date="2021-03" db="EMBL/GenBank/DDBJ databases">
        <title>Comparative genomics and phylogenomic investigation of the class Geoglossomycetes provide insights into ecological specialization and systematics.</title>
        <authorList>
            <person name="Melie T."/>
            <person name="Pirro S."/>
            <person name="Miller A.N."/>
            <person name="Quandt A."/>
        </authorList>
    </citation>
    <scope>NUCLEOTIDE SEQUENCE</scope>
    <source>
        <strain evidence="1">CAQ_001_2017</strain>
    </source>
</reference>
<dbReference type="AlphaFoldDB" id="A0A9P8L2E5"/>
<evidence type="ECO:0000313" key="1">
    <source>
        <dbReference type="EMBL" id="KAH0550900.1"/>
    </source>
</evidence>
<accession>A0A9P8L2E5</accession>
<proteinExistence type="predicted"/>